<dbReference type="GeneID" id="28769882"/>
<dbReference type="InParanoid" id="A0A177CTC0"/>
<dbReference type="Proteomes" id="UP000077069">
    <property type="component" value="Unassembled WGS sequence"/>
</dbReference>
<dbReference type="RefSeq" id="XP_018040527.1">
    <property type="nucleotide sequence ID" value="XM_018186396.1"/>
</dbReference>
<keyword evidence="2" id="KW-1185">Reference proteome</keyword>
<protein>
    <submittedName>
        <fullName evidence="1">Uncharacterized protein</fullName>
    </submittedName>
</protein>
<organism evidence="1 2">
    <name type="scientific">Paraphaeosphaeria sporulosa</name>
    <dbReference type="NCBI Taxonomy" id="1460663"/>
    <lineage>
        <taxon>Eukaryota</taxon>
        <taxon>Fungi</taxon>
        <taxon>Dikarya</taxon>
        <taxon>Ascomycota</taxon>
        <taxon>Pezizomycotina</taxon>
        <taxon>Dothideomycetes</taxon>
        <taxon>Pleosporomycetidae</taxon>
        <taxon>Pleosporales</taxon>
        <taxon>Massarineae</taxon>
        <taxon>Didymosphaeriaceae</taxon>
        <taxon>Paraphaeosphaeria</taxon>
    </lineage>
</organism>
<dbReference type="EMBL" id="KV441549">
    <property type="protein sequence ID" value="OAG10162.1"/>
    <property type="molecule type" value="Genomic_DNA"/>
</dbReference>
<name>A0A177CTC0_9PLEO</name>
<evidence type="ECO:0000313" key="1">
    <source>
        <dbReference type="EMBL" id="OAG10162.1"/>
    </source>
</evidence>
<gene>
    <name evidence="1" type="ORF">CC84DRAFT_467164</name>
</gene>
<evidence type="ECO:0000313" key="2">
    <source>
        <dbReference type="Proteomes" id="UP000077069"/>
    </source>
</evidence>
<reference evidence="1 2" key="1">
    <citation type="submission" date="2016-05" db="EMBL/GenBank/DDBJ databases">
        <title>Comparative analysis of secretome profiles of manganese(II)-oxidizing ascomycete fungi.</title>
        <authorList>
            <consortium name="DOE Joint Genome Institute"/>
            <person name="Zeiner C.A."/>
            <person name="Purvine S.O."/>
            <person name="Zink E.M."/>
            <person name="Wu S."/>
            <person name="Pasa-Tolic L."/>
            <person name="Chaput D.L."/>
            <person name="Haridas S."/>
            <person name="Grigoriev I.V."/>
            <person name="Santelli C.M."/>
            <person name="Hansel C.M."/>
        </authorList>
    </citation>
    <scope>NUCLEOTIDE SEQUENCE [LARGE SCALE GENOMIC DNA]</scope>
    <source>
        <strain evidence="1 2">AP3s5-JAC2a</strain>
    </source>
</reference>
<dbReference type="AlphaFoldDB" id="A0A177CTC0"/>
<accession>A0A177CTC0</accession>
<sequence>MIEPAATPTARLTSLTGRVMQGVEPLWGSAVVRDPTGDLRHFGRSSSRPCPRNRAWSHDNTRETIDMCASAVQLHQRNYKFISAAPYHGYDVMHAGRRSDERPGGTASLKWKEHALKSAANIQVEPGRYVRNECVDLRRKRSLKTWRTFGIAYVAMWKHTTASYLPSACTEAPTIAKRSQLPMSCQPPRCPTCWPLP</sequence>
<dbReference type="OrthoDB" id="10653611at2759"/>
<proteinExistence type="predicted"/>